<sequence length="203" mass="22195">MQEKVFPDEQGLRARKRQETHARIQAEGLRLFIEKGFDGATLDEVAAAAGVSRRTLLNYFGSKEEIVFSLKAQIPEMIAQAVAARPCDEPLLDMVEGGLADVAARFQTPDMLDLTRLIHQTPALQAGDHAKYEGVERLLAQTLAERKGLAPDDVACRVAAAIGVSIMKLAGEAWLAHPDEGPERFGREAFAVLRRMAGQRPPP</sequence>
<dbReference type="InterPro" id="IPR001647">
    <property type="entry name" value="HTH_TetR"/>
</dbReference>
<keyword evidence="7" id="KW-1185">Reference proteome</keyword>
<evidence type="ECO:0000256" key="1">
    <source>
        <dbReference type="ARBA" id="ARBA00023015"/>
    </source>
</evidence>
<dbReference type="GeneID" id="88839340"/>
<keyword evidence="3" id="KW-0804">Transcription</keyword>
<dbReference type="SUPFAM" id="SSF46689">
    <property type="entry name" value="Homeodomain-like"/>
    <property type="match status" value="1"/>
</dbReference>
<reference evidence="6 7" key="1">
    <citation type="submission" date="2020-08" db="EMBL/GenBank/DDBJ databases">
        <title>Genomic Encyclopedia of Type Strains, Phase IV (KMG-IV): sequencing the most valuable type-strain genomes for metagenomic binning, comparative biology and taxonomic classification.</title>
        <authorList>
            <person name="Goeker M."/>
        </authorList>
    </citation>
    <scope>NUCLEOTIDE SEQUENCE [LARGE SCALE GENOMIC DNA]</scope>
    <source>
        <strain evidence="6 7">DSM 4731</strain>
    </source>
</reference>
<dbReference type="Gene3D" id="1.10.357.10">
    <property type="entry name" value="Tetracycline Repressor, domain 2"/>
    <property type="match status" value="1"/>
</dbReference>
<dbReference type="PANTHER" id="PTHR30055:SF234">
    <property type="entry name" value="HTH-TYPE TRANSCRIPTIONAL REGULATOR BETI"/>
    <property type="match status" value="1"/>
</dbReference>
<keyword evidence="2 4" id="KW-0238">DNA-binding</keyword>
<dbReference type="InterPro" id="IPR041347">
    <property type="entry name" value="MftR_C"/>
</dbReference>
<dbReference type="AlphaFoldDB" id="A0A7W9C490"/>
<name>A0A7W9C490_9CAUL</name>
<dbReference type="PROSITE" id="PS50977">
    <property type="entry name" value="HTH_TETR_2"/>
    <property type="match status" value="1"/>
</dbReference>
<dbReference type="GO" id="GO:0003700">
    <property type="term" value="F:DNA-binding transcription factor activity"/>
    <property type="evidence" value="ECO:0007669"/>
    <property type="project" value="TreeGrafter"/>
</dbReference>
<evidence type="ECO:0000313" key="6">
    <source>
        <dbReference type="EMBL" id="MBB5738498.1"/>
    </source>
</evidence>
<feature type="domain" description="HTH tetR-type" evidence="5">
    <location>
        <begin position="18"/>
        <end position="78"/>
    </location>
</feature>
<dbReference type="EMBL" id="JACHOQ010000001">
    <property type="protein sequence ID" value="MBB5738498.1"/>
    <property type="molecule type" value="Genomic_DNA"/>
</dbReference>
<evidence type="ECO:0000259" key="5">
    <source>
        <dbReference type="PROSITE" id="PS50977"/>
    </source>
</evidence>
<dbReference type="Gene3D" id="1.10.10.60">
    <property type="entry name" value="Homeodomain-like"/>
    <property type="match status" value="1"/>
</dbReference>
<evidence type="ECO:0000256" key="2">
    <source>
        <dbReference type="ARBA" id="ARBA00023125"/>
    </source>
</evidence>
<gene>
    <name evidence="6" type="ORF">GGQ93_000189</name>
</gene>
<evidence type="ECO:0000256" key="3">
    <source>
        <dbReference type="ARBA" id="ARBA00023163"/>
    </source>
</evidence>
<evidence type="ECO:0000256" key="4">
    <source>
        <dbReference type="PROSITE-ProRule" id="PRU00335"/>
    </source>
</evidence>
<dbReference type="Proteomes" id="UP000527324">
    <property type="component" value="Unassembled WGS sequence"/>
</dbReference>
<dbReference type="Pfam" id="PF00440">
    <property type="entry name" value="TetR_N"/>
    <property type="match status" value="1"/>
</dbReference>
<proteinExistence type="predicted"/>
<feature type="DNA-binding region" description="H-T-H motif" evidence="4">
    <location>
        <begin position="41"/>
        <end position="60"/>
    </location>
</feature>
<comment type="caution">
    <text evidence="6">The sequence shown here is derived from an EMBL/GenBank/DDBJ whole genome shotgun (WGS) entry which is preliminary data.</text>
</comment>
<dbReference type="InterPro" id="IPR009057">
    <property type="entry name" value="Homeodomain-like_sf"/>
</dbReference>
<dbReference type="Pfam" id="PF17754">
    <property type="entry name" value="TetR_C_14"/>
    <property type="match status" value="1"/>
</dbReference>
<organism evidence="6 7">
    <name type="scientific">Brevundimonas aurantiaca</name>
    <dbReference type="NCBI Taxonomy" id="74316"/>
    <lineage>
        <taxon>Bacteria</taxon>
        <taxon>Pseudomonadati</taxon>
        <taxon>Pseudomonadota</taxon>
        <taxon>Alphaproteobacteria</taxon>
        <taxon>Caulobacterales</taxon>
        <taxon>Caulobacteraceae</taxon>
        <taxon>Brevundimonas</taxon>
    </lineage>
</organism>
<dbReference type="PANTHER" id="PTHR30055">
    <property type="entry name" value="HTH-TYPE TRANSCRIPTIONAL REGULATOR RUTR"/>
    <property type="match status" value="1"/>
</dbReference>
<dbReference type="GO" id="GO:0000976">
    <property type="term" value="F:transcription cis-regulatory region binding"/>
    <property type="evidence" value="ECO:0007669"/>
    <property type="project" value="TreeGrafter"/>
</dbReference>
<dbReference type="RefSeq" id="WP_375782434.1">
    <property type="nucleotide sequence ID" value="NZ_CAJFZY010000038.1"/>
</dbReference>
<evidence type="ECO:0000313" key="7">
    <source>
        <dbReference type="Proteomes" id="UP000527324"/>
    </source>
</evidence>
<keyword evidence="1" id="KW-0805">Transcription regulation</keyword>
<dbReference type="InterPro" id="IPR050109">
    <property type="entry name" value="HTH-type_TetR-like_transc_reg"/>
</dbReference>
<accession>A0A7W9C490</accession>
<dbReference type="PRINTS" id="PR00455">
    <property type="entry name" value="HTHTETR"/>
</dbReference>
<protein>
    <submittedName>
        <fullName evidence="6">AcrR family transcriptional regulator</fullName>
    </submittedName>
</protein>